<evidence type="ECO:0000313" key="2">
    <source>
        <dbReference type="EMBL" id="CAA0132188.1"/>
    </source>
</evidence>
<dbReference type="EMBL" id="CACSIP010000045">
    <property type="protein sequence ID" value="CAA0132188.1"/>
    <property type="molecule type" value="Genomic_DNA"/>
</dbReference>
<sequence>MSTRREAPLSSSMTSATLLIAAPTRVNPLGSQACMRSRAFPFHGAPNGSMRTNSTLCRLWDRNPCTATRAPTACSASAMTSAVSICRRWVVTPDAVDDTDPERSKRTDTARSGRRGRGAIHSRSSACPVAARVARASMTASRSISVPSLCRRLGASAITTLASRLLSSGSASGANGGPVHSPVASMSRTVQRSGRNVIRRTSNSG</sequence>
<dbReference type="AlphaFoldDB" id="A0A5S9R9D8"/>
<proteinExistence type="predicted"/>
<organism evidence="2 3">
    <name type="scientific">Mycolicibacterium vanbaalenii</name>
    <name type="common">Mycobacterium vanbaalenii</name>
    <dbReference type="NCBI Taxonomy" id="110539"/>
    <lineage>
        <taxon>Bacteria</taxon>
        <taxon>Bacillati</taxon>
        <taxon>Actinomycetota</taxon>
        <taxon>Actinomycetes</taxon>
        <taxon>Mycobacteriales</taxon>
        <taxon>Mycobacteriaceae</taxon>
        <taxon>Mycolicibacterium</taxon>
    </lineage>
</organism>
<protein>
    <submittedName>
        <fullName evidence="2">Uncharacterized protein</fullName>
    </submittedName>
</protein>
<dbReference type="Proteomes" id="UP000430146">
    <property type="component" value="Unassembled WGS sequence"/>
</dbReference>
<feature type="compositionally biased region" description="Polar residues" evidence="1">
    <location>
        <begin position="184"/>
        <end position="205"/>
    </location>
</feature>
<evidence type="ECO:0000256" key="1">
    <source>
        <dbReference type="SAM" id="MobiDB-lite"/>
    </source>
</evidence>
<reference evidence="2 3" key="1">
    <citation type="submission" date="2019-11" db="EMBL/GenBank/DDBJ databases">
        <authorList>
            <person name="Holert J."/>
        </authorList>
    </citation>
    <scope>NUCLEOTIDE SEQUENCE [LARGE SCALE GENOMIC DNA]</scope>
    <source>
        <strain evidence="2">BC8_1</strain>
    </source>
</reference>
<feature type="region of interest" description="Disordered" evidence="1">
    <location>
        <begin position="169"/>
        <end position="205"/>
    </location>
</feature>
<keyword evidence="3" id="KW-1185">Reference proteome</keyword>
<gene>
    <name evidence="2" type="ORF">AELLOGFF_01654</name>
</gene>
<evidence type="ECO:0000313" key="3">
    <source>
        <dbReference type="Proteomes" id="UP000430146"/>
    </source>
</evidence>
<name>A0A5S9R9D8_MYCVN</name>
<feature type="compositionally biased region" description="Basic and acidic residues" evidence="1">
    <location>
        <begin position="101"/>
        <end position="111"/>
    </location>
</feature>
<feature type="region of interest" description="Disordered" evidence="1">
    <location>
        <begin position="95"/>
        <end position="124"/>
    </location>
</feature>
<accession>A0A5S9R9D8</accession>